<evidence type="ECO:0000256" key="1">
    <source>
        <dbReference type="ARBA" id="ARBA00007788"/>
    </source>
</evidence>
<dbReference type="Gene3D" id="1.10.10.10">
    <property type="entry name" value="Winged helix-like DNA-binding domain superfamily/Winged helix DNA-binding domain"/>
    <property type="match status" value="2"/>
</dbReference>
<feature type="domain" description="RNA polymerase sigma-70" evidence="9">
    <location>
        <begin position="304"/>
        <end position="330"/>
    </location>
</feature>
<feature type="compositionally biased region" description="Low complexity" evidence="7">
    <location>
        <begin position="347"/>
        <end position="369"/>
    </location>
</feature>
<dbReference type="Proteomes" id="UP000313849">
    <property type="component" value="Unassembled WGS sequence"/>
</dbReference>
<dbReference type="InterPro" id="IPR007627">
    <property type="entry name" value="RNA_pol_sigma70_r2"/>
</dbReference>
<dbReference type="Gene3D" id="1.20.120.1810">
    <property type="match status" value="1"/>
</dbReference>
<dbReference type="InterPro" id="IPR013324">
    <property type="entry name" value="RNA_pol_sigma_r3/r4-like"/>
</dbReference>
<dbReference type="NCBIfam" id="TIGR02937">
    <property type="entry name" value="sigma70-ECF"/>
    <property type="match status" value="1"/>
</dbReference>
<dbReference type="Pfam" id="PF04545">
    <property type="entry name" value="Sigma70_r4"/>
    <property type="match status" value="1"/>
</dbReference>
<dbReference type="OrthoDB" id="9809557at2"/>
<dbReference type="Pfam" id="PF04542">
    <property type="entry name" value="Sigma70_r2"/>
    <property type="match status" value="1"/>
</dbReference>
<dbReference type="GO" id="GO:0003677">
    <property type="term" value="F:DNA binding"/>
    <property type="evidence" value="ECO:0007669"/>
    <property type="project" value="UniProtKB-KW"/>
</dbReference>
<dbReference type="AlphaFoldDB" id="A0A5C5BCK8"/>
<organism evidence="10 11">
    <name type="scientific">Miniimonas arenae</name>
    <dbReference type="NCBI Taxonomy" id="676201"/>
    <lineage>
        <taxon>Bacteria</taxon>
        <taxon>Bacillati</taxon>
        <taxon>Actinomycetota</taxon>
        <taxon>Actinomycetes</taxon>
        <taxon>Micrococcales</taxon>
        <taxon>Beutenbergiaceae</taxon>
        <taxon>Miniimonas</taxon>
    </lineage>
</organism>
<evidence type="ECO:0000259" key="9">
    <source>
        <dbReference type="PROSITE" id="PS00716"/>
    </source>
</evidence>
<protein>
    <recommendedName>
        <fullName evidence="6">RNA polymerase sigma factor</fullName>
    </recommendedName>
</protein>
<dbReference type="RefSeq" id="WP_139986592.1">
    <property type="nucleotide sequence ID" value="NZ_VENP01000019.1"/>
</dbReference>
<keyword evidence="3 6" id="KW-0731">Sigma factor</keyword>
<proteinExistence type="inferred from homology"/>
<dbReference type="Pfam" id="PF00140">
    <property type="entry name" value="Sigma70_r1_2"/>
    <property type="match status" value="1"/>
</dbReference>
<evidence type="ECO:0000256" key="7">
    <source>
        <dbReference type="SAM" id="MobiDB-lite"/>
    </source>
</evidence>
<comment type="similarity">
    <text evidence="1 6">Belongs to the sigma-70 factor family.</text>
</comment>
<dbReference type="InterPro" id="IPR014284">
    <property type="entry name" value="RNA_pol_sigma-70_dom"/>
</dbReference>
<sequence length="375" mass="41017">MDESRQAWSADPTAEDDGPAPRLTRAGGTQDAVKDYLRRIGHVPLLHAEQEVDLAKRIEAGLFARERLAAATAAALSRRQRRELEWVAADGRRARNHLIEANLRLVVSLAKRYTGRGMPLLDLIQEGNLGLIRAVQKFDFTRGFKFSTYATWWIRQSITRAMADQARTVRLPAHLVEDITGASRARRELTDALGRVPTDGELASALGTTPARVRELRRHEREPLSLDALIPALEAGGAAVRDHDGVAWVPLSAAVVDSDAETCEDLFDRAELRRRVVALLGGLTEREAGVLAMRVGLDGGEPRTLDEIGHVYGVTRERIRQIEAAVLQRLRASTGAADLLAFAPAFAPPTGERPGTRPGRTGRATRCATQHPLAS</sequence>
<evidence type="ECO:0000256" key="5">
    <source>
        <dbReference type="ARBA" id="ARBA00023163"/>
    </source>
</evidence>
<dbReference type="InterPro" id="IPR007624">
    <property type="entry name" value="RNA_pol_sigma70_r3"/>
</dbReference>
<dbReference type="GO" id="GO:0016987">
    <property type="term" value="F:sigma factor activity"/>
    <property type="evidence" value="ECO:0007669"/>
    <property type="project" value="UniProtKB-KW"/>
</dbReference>
<keyword evidence="5 6" id="KW-0804">Transcription</keyword>
<dbReference type="Pfam" id="PF04539">
    <property type="entry name" value="Sigma70_r3"/>
    <property type="match status" value="1"/>
</dbReference>
<evidence type="ECO:0000256" key="2">
    <source>
        <dbReference type="ARBA" id="ARBA00023015"/>
    </source>
</evidence>
<evidence type="ECO:0000256" key="3">
    <source>
        <dbReference type="ARBA" id="ARBA00023082"/>
    </source>
</evidence>
<dbReference type="InterPro" id="IPR007630">
    <property type="entry name" value="RNA_pol_sigma70_r4"/>
</dbReference>
<comment type="function">
    <text evidence="6">Sigma factors are initiation factors that promote the attachment of RNA polymerase to specific initiation sites and are then released.</text>
</comment>
<dbReference type="EMBL" id="VENP01000019">
    <property type="protein sequence ID" value="TNU74923.1"/>
    <property type="molecule type" value="Genomic_DNA"/>
</dbReference>
<keyword evidence="11" id="KW-1185">Reference proteome</keyword>
<gene>
    <name evidence="10" type="ORF">FH969_06885</name>
</gene>
<dbReference type="PANTHER" id="PTHR30603:SF60">
    <property type="entry name" value="RNA POLYMERASE SIGMA FACTOR RPOD"/>
    <property type="match status" value="1"/>
</dbReference>
<dbReference type="InterPro" id="IPR036388">
    <property type="entry name" value="WH-like_DNA-bd_sf"/>
</dbReference>
<evidence type="ECO:0000256" key="6">
    <source>
        <dbReference type="RuleBase" id="RU362124"/>
    </source>
</evidence>
<keyword evidence="2 6" id="KW-0805">Transcription regulation</keyword>
<dbReference type="InterPro" id="IPR013325">
    <property type="entry name" value="RNA_pol_sigma_r2"/>
</dbReference>
<dbReference type="PROSITE" id="PS00716">
    <property type="entry name" value="SIGMA70_2"/>
    <property type="match status" value="1"/>
</dbReference>
<dbReference type="GO" id="GO:0006352">
    <property type="term" value="P:DNA-templated transcription initiation"/>
    <property type="evidence" value="ECO:0007669"/>
    <property type="project" value="InterPro"/>
</dbReference>
<feature type="region of interest" description="Disordered" evidence="7">
    <location>
        <begin position="347"/>
        <end position="375"/>
    </location>
</feature>
<dbReference type="InterPro" id="IPR009042">
    <property type="entry name" value="RNA_pol_sigma70_r1_2"/>
</dbReference>
<evidence type="ECO:0000256" key="4">
    <source>
        <dbReference type="ARBA" id="ARBA00023125"/>
    </source>
</evidence>
<feature type="domain" description="RNA polymerase sigma-70" evidence="8">
    <location>
        <begin position="122"/>
        <end position="135"/>
    </location>
</feature>
<evidence type="ECO:0000259" key="8">
    <source>
        <dbReference type="PROSITE" id="PS00715"/>
    </source>
</evidence>
<accession>A0A5C5BCK8</accession>
<evidence type="ECO:0000313" key="10">
    <source>
        <dbReference type="EMBL" id="TNU74923.1"/>
    </source>
</evidence>
<comment type="caution">
    <text evidence="10">The sequence shown here is derived from an EMBL/GenBank/DDBJ whole genome shotgun (WGS) entry which is preliminary data.</text>
</comment>
<dbReference type="PANTHER" id="PTHR30603">
    <property type="entry name" value="RNA POLYMERASE SIGMA FACTOR RPO"/>
    <property type="match status" value="1"/>
</dbReference>
<dbReference type="InterPro" id="IPR000943">
    <property type="entry name" value="RNA_pol_sigma70"/>
</dbReference>
<dbReference type="PROSITE" id="PS00715">
    <property type="entry name" value="SIGMA70_1"/>
    <property type="match status" value="1"/>
</dbReference>
<evidence type="ECO:0000313" key="11">
    <source>
        <dbReference type="Proteomes" id="UP000313849"/>
    </source>
</evidence>
<dbReference type="SUPFAM" id="SSF88946">
    <property type="entry name" value="Sigma2 domain of RNA polymerase sigma factors"/>
    <property type="match status" value="1"/>
</dbReference>
<dbReference type="SUPFAM" id="SSF88659">
    <property type="entry name" value="Sigma3 and sigma4 domains of RNA polymerase sigma factors"/>
    <property type="match status" value="2"/>
</dbReference>
<keyword evidence="4 6" id="KW-0238">DNA-binding</keyword>
<name>A0A5C5BCK8_9MICO</name>
<dbReference type="CDD" id="cd06171">
    <property type="entry name" value="Sigma70_r4"/>
    <property type="match status" value="1"/>
</dbReference>
<dbReference type="InterPro" id="IPR050239">
    <property type="entry name" value="Sigma-70_RNA_pol_init_factors"/>
</dbReference>
<dbReference type="PRINTS" id="PR00046">
    <property type="entry name" value="SIGMA70FCT"/>
</dbReference>
<feature type="region of interest" description="Disordered" evidence="7">
    <location>
        <begin position="1"/>
        <end position="29"/>
    </location>
</feature>
<reference evidence="10 11" key="1">
    <citation type="submission" date="2019-06" db="EMBL/GenBank/DDBJ databases">
        <title>Draft genome sequence of Miniimonas arenae KCTC 19750T isolated from sea sand.</title>
        <authorList>
            <person name="Park S.-J."/>
        </authorList>
    </citation>
    <scope>NUCLEOTIDE SEQUENCE [LARGE SCALE GENOMIC DNA]</scope>
    <source>
        <strain evidence="10 11">KCTC 19750</strain>
    </source>
</reference>